<reference evidence="2" key="1">
    <citation type="journal article" date="2019" name="Int. J. Syst. Evol. Microbiol.">
        <title>The Global Catalogue of Microorganisms (GCM) 10K type strain sequencing project: providing services to taxonomists for standard genome sequencing and annotation.</title>
        <authorList>
            <consortium name="The Broad Institute Genomics Platform"/>
            <consortium name="The Broad Institute Genome Sequencing Center for Infectious Disease"/>
            <person name="Wu L."/>
            <person name="Ma J."/>
        </authorList>
    </citation>
    <scope>NUCLEOTIDE SEQUENCE [LARGE SCALE GENOMIC DNA]</scope>
    <source>
        <strain evidence="2">CCM 8604</strain>
    </source>
</reference>
<evidence type="ECO:0000313" key="2">
    <source>
        <dbReference type="Proteomes" id="UP001597036"/>
    </source>
</evidence>
<dbReference type="RefSeq" id="WP_377939371.1">
    <property type="nucleotide sequence ID" value="NZ_JBHTHQ010000025.1"/>
</dbReference>
<evidence type="ECO:0008006" key="3">
    <source>
        <dbReference type="Google" id="ProtNLM"/>
    </source>
</evidence>
<dbReference type="Gene3D" id="1.10.10.10">
    <property type="entry name" value="Winged helix-like DNA-binding domain superfamily/Winged helix DNA-binding domain"/>
    <property type="match status" value="1"/>
</dbReference>
<dbReference type="EMBL" id="JBHTHQ010000025">
    <property type="protein sequence ID" value="MFD0705616.1"/>
    <property type="molecule type" value="Genomic_DNA"/>
</dbReference>
<dbReference type="InterPro" id="IPR036388">
    <property type="entry name" value="WH-like_DNA-bd_sf"/>
</dbReference>
<dbReference type="CDD" id="cd00525">
    <property type="entry name" value="AE_Prim_S_like"/>
    <property type="match status" value="1"/>
</dbReference>
<keyword evidence="2" id="KW-1185">Reference proteome</keyword>
<dbReference type="Proteomes" id="UP001597036">
    <property type="component" value="Unassembled WGS sequence"/>
</dbReference>
<sequence length="600" mass="66796">MGRIQHVSLAWKLTEELSLRDAVRVYTRHDGVYMNATRERLISRGEPLSPWAMYLADGSTYQYVCFDLDAHDGNTQSRELVQADCEKITTILDDCHIAYLVCESGPSGGRHIWISMVDSLDASLVRKLAYAMKAHTPSLDITPLLNPVTGCVRPPYSPHRNGGQSKPIQGSVDCLLIPTVSEQDIWHLIDTLASLAPADTHPVDSETSLEDAHVDSFGLPYLPGIKRELPKGSQTALNAPVNKTTDTSKRLWVVVLGAVRAHWHIQDLMELVVSSNAPGLTHAKYENTNAGRVRRPKYGSHNTVSVLKRMWVKAYQYITSHETQKTQDFDIRLTLITAKIENLYTWNNARTIKGIGQAVDQRVMNTLLYNALKAVNDTIQLDSRRIALTCGISHQTASMSLRRLEKQGHITLTKSAHGVVAHTWHINTNWSLDDCKNVENTGLDSGLVSSLATSGYTPPENYYTLLRNTLLSLLETWLNITNQDACTHTGLGISQGNQLATSHASSPTPALDSLYTWLEKKAHKLGTHGLHAVKTATYMVERTLWTWWVNEVNVMQSSLTTHRIQASEAHNIESLVRARFPRHGALPDYKNAATLVGQLL</sequence>
<protein>
    <recommendedName>
        <fullName evidence="3">Primase C-terminal 1 domain-containing protein</fullName>
    </recommendedName>
</protein>
<dbReference type="InterPro" id="IPR036390">
    <property type="entry name" value="WH_DNA-bd_sf"/>
</dbReference>
<accession>A0ABW2Y762</accession>
<dbReference type="SUPFAM" id="SSF46785">
    <property type="entry name" value="Winged helix' DNA-binding domain"/>
    <property type="match status" value="1"/>
</dbReference>
<comment type="caution">
    <text evidence="1">The sequence shown here is derived from an EMBL/GenBank/DDBJ whole genome shotgun (WGS) entry which is preliminary data.</text>
</comment>
<name>A0ABW2Y762_9BIFI</name>
<gene>
    <name evidence="1" type="ORF">ACFQY8_07660</name>
</gene>
<proteinExistence type="predicted"/>
<evidence type="ECO:0000313" key="1">
    <source>
        <dbReference type="EMBL" id="MFD0705616.1"/>
    </source>
</evidence>
<organism evidence="1 2">
    <name type="scientific">Alloscardovia venturai</name>
    <dbReference type="NCBI Taxonomy" id="1769421"/>
    <lineage>
        <taxon>Bacteria</taxon>
        <taxon>Bacillati</taxon>
        <taxon>Actinomycetota</taxon>
        <taxon>Actinomycetes</taxon>
        <taxon>Bifidobacteriales</taxon>
        <taxon>Bifidobacteriaceae</taxon>
        <taxon>Alloscardovia</taxon>
    </lineage>
</organism>